<comment type="caution">
    <text evidence="2">The sequence shown here is derived from an EMBL/GenBank/DDBJ whole genome shotgun (WGS) entry which is preliminary data.</text>
</comment>
<keyword evidence="3" id="KW-1185">Reference proteome</keyword>
<dbReference type="Proteomes" id="UP001187192">
    <property type="component" value="Unassembled WGS sequence"/>
</dbReference>
<gene>
    <name evidence="2" type="ORF">TIFTF001_038869</name>
</gene>
<evidence type="ECO:0000313" key="2">
    <source>
        <dbReference type="EMBL" id="GMN69826.1"/>
    </source>
</evidence>
<accession>A0AA88ECK2</accession>
<feature type="region of interest" description="Disordered" evidence="1">
    <location>
        <begin position="1"/>
        <end position="35"/>
    </location>
</feature>
<evidence type="ECO:0000256" key="1">
    <source>
        <dbReference type="SAM" id="MobiDB-lite"/>
    </source>
</evidence>
<proteinExistence type="predicted"/>
<reference evidence="2" key="1">
    <citation type="submission" date="2023-07" db="EMBL/GenBank/DDBJ databases">
        <title>draft genome sequence of fig (Ficus carica).</title>
        <authorList>
            <person name="Takahashi T."/>
            <person name="Nishimura K."/>
        </authorList>
    </citation>
    <scope>NUCLEOTIDE SEQUENCE</scope>
</reference>
<dbReference type="EMBL" id="BTGU01000945">
    <property type="protein sequence ID" value="GMN69826.1"/>
    <property type="molecule type" value="Genomic_DNA"/>
</dbReference>
<protein>
    <submittedName>
        <fullName evidence="2">Uncharacterized protein</fullName>
    </submittedName>
</protein>
<dbReference type="AlphaFoldDB" id="A0AA88ECK2"/>
<evidence type="ECO:0000313" key="3">
    <source>
        <dbReference type="Proteomes" id="UP001187192"/>
    </source>
</evidence>
<sequence>MTTNRKHQKIPTGGSGQDRPVTPPSITCKREAPRGDWDTDVVSAVGTSMLKSAPSVGLGARGDPVGSATYGTQGVTRLRLARATGPMDWRHVGPDPAHGTDRWLSLAPAGAGTGPVSRKVAGGTWVRKTNVSLRFDPRVRVLRAQPCPIGNCFPVVESSQNLYFVGRDRSRHQHNPPSISGLTWPRMLRVFVWSDMVDPILVVGA</sequence>
<organism evidence="2 3">
    <name type="scientific">Ficus carica</name>
    <name type="common">Common fig</name>
    <dbReference type="NCBI Taxonomy" id="3494"/>
    <lineage>
        <taxon>Eukaryota</taxon>
        <taxon>Viridiplantae</taxon>
        <taxon>Streptophyta</taxon>
        <taxon>Embryophyta</taxon>
        <taxon>Tracheophyta</taxon>
        <taxon>Spermatophyta</taxon>
        <taxon>Magnoliopsida</taxon>
        <taxon>eudicotyledons</taxon>
        <taxon>Gunneridae</taxon>
        <taxon>Pentapetalae</taxon>
        <taxon>rosids</taxon>
        <taxon>fabids</taxon>
        <taxon>Rosales</taxon>
        <taxon>Moraceae</taxon>
        <taxon>Ficeae</taxon>
        <taxon>Ficus</taxon>
    </lineage>
</organism>
<name>A0AA88ECK2_FICCA</name>